<evidence type="ECO:0000256" key="3">
    <source>
        <dbReference type="ARBA" id="ARBA00022840"/>
    </source>
</evidence>
<sequence>MRVVQELGSLGYRVYGFYCPEVREHGRRIGFRIVDIRSGVSGWLALELSKAQQMGYGSSGRRVGKYVVIESEAERIGVAALSKPPMEGSVLGIDEVGPMELSIARLRLEIIRALEYAVRGIVVIHRNLSDVEVAGVLRRRGFDVVNVTEANRDNLHREIIRKFIQSRDAVN</sequence>
<proteinExistence type="predicted"/>
<name>A0A7J3JPL5_9CREN</name>
<dbReference type="Pfam" id="PF03266">
    <property type="entry name" value="NTPase_1"/>
    <property type="match status" value="1"/>
</dbReference>
<dbReference type="GO" id="GO:0005524">
    <property type="term" value="F:ATP binding"/>
    <property type="evidence" value="ECO:0007669"/>
    <property type="project" value="UniProtKB-KW"/>
</dbReference>
<dbReference type="PANTHER" id="PTHR43146:SF1">
    <property type="entry name" value="CANCER-RELATED NUCLEOSIDE-TRIPHOSPHATASE"/>
    <property type="match status" value="1"/>
</dbReference>
<dbReference type="SUPFAM" id="SSF52540">
    <property type="entry name" value="P-loop containing nucleoside triphosphate hydrolases"/>
    <property type="match status" value="1"/>
</dbReference>
<keyword evidence="3" id="KW-0067">ATP-binding</keyword>
<gene>
    <name evidence="4" type="ORF">ENT87_08380</name>
    <name evidence="5" type="ORF">ENU30_01590</name>
</gene>
<evidence type="ECO:0000256" key="1">
    <source>
        <dbReference type="ARBA" id="ARBA00022741"/>
    </source>
</evidence>
<accession>A0A7J3JPL5</accession>
<dbReference type="InterPro" id="IPR004948">
    <property type="entry name" value="Nuc-triphosphatase_THEP1"/>
</dbReference>
<dbReference type="GO" id="GO:0017111">
    <property type="term" value="F:ribonucleoside triphosphate phosphatase activity"/>
    <property type="evidence" value="ECO:0007669"/>
    <property type="project" value="InterPro"/>
</dbReference>
<dbReference type="EMBL" id="DTAI01000248">
    <property type="protein sequence ID" value="HGN37543.1"/>
    <property type="molecule type" value="Genomic_DNA"/>
</dbReference>
<evidence type="ECO:0000256" key="2">
    <source>
        <dbReference type="ARBA" id="ARBA00022801"/>
    </source>
</evidence>
<protein>
    <submittedName>
        <fullName evidence="5">Nucleoside triphosphatase</fullName>
    </submittedName>
</protein>
<keyword evidence="2" id="KW-0378">Hydrolase</keyword>
<keyword evidence="1" id="KW-0547">Nucleotide-binding</keyword>
<organism evidence="5">
    <name type="scientific">Ignisphaera aggregans</name>
    <dbReference type="NCBI Taxonomy" id="334771"/>
    <lineage>
        <taxon>Archaea</taxon>
        <taxon>Thermoproteota</taxon>
        <taxon>Thermoprotei</taxon>
        <taxon>Desulfurococcales</taxon>
        <taxon>Desulfurococcaceae</taxon>
        <taxon>Ignisphaera</taxon>
    </lineage>
</organism>
<dbReference type="AlphaFoldDB" id="A0A7J3JPL5"/>
<dbReference type="PANTHER" id="PTHR43146">
    <property type="entry name" value="CANCER-RELATED NUCLEOSIDE-TRIPHOSPHATASE"/>
    <property type="match status" value="1"/>
</dbReference>
<dbReference type="Gene3D" id="3.40.50.300">
    <property type="entry name" value="P-loop containing nucleotide triphosphate hydrolases"/>
    <property type="match status" value="1"/>
</dbReference>
<evidence type="ECO:0000313" key="4">
    <source>
        <dbReference type="EMBL" id="HGN37543.1"/>
    </source>
</evidence>
<dbReference type="InterPro" id="IPR027417">
    <property type="entry name" value="P-loop_NTPase"/>
</dbReference>
<reference evidence="5" key="1">
    <citation type="journal article" date="2020" name="mSystems">
        <title>Genome- and Community-Level Interaction Insights into Carbon Utilization and Element Cycling Functions of Hydrothermarchaeota in Hydrothermal Sediment.</title>
        <authorList>
            <person name="Zhou Z."/>
            <person name="Liu Y."/>
            <person name="Xu W."/>
            <person name="Pan J."/>
            <person name="Luo Z.H."/>
            <person name="Li M."/>
        </authorList>
    </citation>
    <scope>NUCLEOTIDE SEQUENCE [LARGE SCALE GENOMIC DNA]</scope>
    <source>
        <strain evidence="4">SpSt-618</strain>
        <strain evidence="5">SpSt-657</strain>
    </source>
</reference>
<comment type="caution">
    <text evidence="5">The sequence shown here is derived from an EMBL/GenBank/DDBJ whole genome shotgun (WGS) entry which is preliminary data.</text>
</comment>
<dbReference type="EMBL" id="DTBZ01000041">
    <property type="protein sequence ID" value="HGQ17664.1"/>
    <property type="molecule type" value="Genomic_DNA"/>
</dbReference>
<evidence type="ECO:0000313" key="5">
    <source>
        <dbReference type="EMBL" id="HGQ17664.1"/>
    </source>
</evidence>